<dbReference type="PANTHER" id="PTHR11012">
    <property type="entry name" value="PROTEIN KINASE-LIKE DOMAIN-CONTAINING"/>
    <property type="match status" value="1"/>
</dbReference>
<accession>A0AAN9T2Q5</accession>
<evidence type="ECO:0000313" key="2">
    <source>
        <dbReference type="EMBL" id="KAK7571141.1"/>
    </source>
</evidence>
<dbReference type="Pfam" id="PF02958">
    <property type="entry name" value="EcKL"/>
    <property type="match status" value="1"/>
</dbReference>
<sequence length="400" mass="46330">MTAPMHFSPGADLLVACVQQIENLPHSSDISIRSYELLDSFPAKTNNTSSVRKMKIQFAEGMQNCRTVSVIVKIPYGNFQACWEFCKMKHFYDKEAIFYQKMIPRIHKLLRSEIAPIMYTSDAEQVLFLEDLTEKGYQVQLDGQLDTEHCMVAVQQLARLHAASHVLDKEEPSAICELLKRQTFVHGILLTKTAEQLRPFLEALFRRHHLEEESLVQFFSAVEKASTVIVSSMESRRFQFNVLNHGDMKGHNLLFQLRDEEKKTLNCRIIDFQGCRWSSPAFDVIMLAIMAMDGDVYTNHFDEILQNYILTLTTTLKMFNHESVYTKANLLSDLASTNAFKLYCLLFATLIDIRELFNDIDYSDLLVPSEERIEKVCSDRKFLKKFSFWFFELEKSGVFL</sequence>
<dbReference type="SUPFAM" id="SSF56112">
    <property type="entry name" value="Protein kinase-like (PK-like)"/>
    <property type="match status" value="1"/>
</dbReference>
<dbReference type="AlphaFoldDB" id="A0AAN9T2Q5"/>
<name>A0AAN9T2Q5_9HEMI</name>
<evidence type="ECO:0000313" key="3">
    <source>
        <dbReference type="Proteomes" id="UP001367676"/>
    </source>
</evidence>
<evidence type="ECO:0000259" key="1">
    <source>
        <dbReference type="SMART" id="SM00587"/>
    </source>
</evidence>
<keyword evidence="3" id="KW-1185">Reference proteome</keyword>
<reference evidence="2 3" key="1">
    <citation type="submission" date="2024-03" db="EMBL/GenBank/DDBJ databases">
        <title>Adaptation during the transition from Ophiocordyceps entomopathogen to insect associate is accompanied by gene loss and intensified selection.</title>
        <authorList>
            <person name="Ward C.M."/>
            <person name="Onetto C.A."/>
            <person name="Borneman A.R."/>
        </authorList>
    </citation>
    <scope>NUCLEOTIDE SEQUENCE [LARGE SCALE GENOMIC DNA]</scope>
    <source>
        <strain evidence="2">AWRI1</strain>
        <tissue evidence="2">Single Adult Female</tissue>
    </source>
</reference>
<gene>
    <name evidence="2" type="ORF">V9T40_014745</name>
</gene>
<proteinExistence type="predicted"/>
<dbReference type="PANTHER" id="PTHR11012:SF30">
    <property type="entry name" value="PROTEIN KINASE-LIKE DOMAIN-CONTAINING"/>
    <property type="match status" value="1"/>
</dbReference>
<protein>
    <recommendedName>
        <fullName evidence="1">CHK kinase-like domain-containing protein</fullName>
    </recommendedName>
</protein>
<dbReference type="InterPro" id="IPR015897">
    <property type="entry name" value="CHK_kinase-like"/>
</dbReference>
<dbReference type="InterPro" id="IPR004119">
    <property type="entry name" value="EcKL"/>
</dbReference>
<dbReference type="EMBL" id="JBBCAQ010000041">
    <property type="protein sequence ID" value="KAK7571141.1"/>
    <property type="molecule type" value="Genomic_DNA"/>
</dbReference>
<organism evidence="2 3">
    <name type="scientific">Parthenolecanium corni</name>
    <dbReference type="NCBI Taxonomy" id="536013"/>
    <lineage>
        <taxon>Eukaryota</taxon>
        <taxon>Metazoa</taxon>
        <taxon>Ecdysozoa</taxon>
        <taxon>Arthropoda</taxon>
        <taxon>Hexapoda</taxon>
        <taxon>Insecta</taxon>
        <taxon>Pterygota</taxon>
        <taxon>Neoptera</taxon>
        <taxon>Paraneoptera</taxon>
        <taxon>Hemiptera</taxon>
        <taxon>Sternorrhyncha</taxon>
        <taxon>Coccoidea</taxon>
        <taxon>Coccidae</taxon>
        <taxon>Parthenolecanium</taxon>
    </lineage>
</organism>
<dbReference type="SMART" id="SM00587">
    <property type="entry name" value="CHK"/>
    <property type="match status" value="1"/>
</dbReference>
<dbReference type="Proteomes" id="UP001367676">
    <property type="component" value="Unassembled WGS sequence"/>
</dbReference>
<dbReference type="InterPro" id="IPR011009">
    <property type="entry name" value="Kinase-like_dom_sf"/>
</dbReference>
<comment type="caution">
    <text evidence="2">The sequence shown here is derived from an EMBL/GenBank/DDBJ whole genome shotgun (WGS) entry which is preliminary data.</text>
</comment>
<feature type="domain" description="CHK kinase-like" evidence="1">
    <location>
        <begin position="127"/>
        <end position="318"/>
    </location>
</feature>
<dbReference type="Gene3D" id="3.90.1200.10">
    <property type="match status" value="1"/>
</dbReference>